<dbReference type="EMBL" id="KP868646">
    <property type="protein sequence ID" value="AKN19697.1"/>
    <property type="molecule type" value="Genomic_DNA"/>
</dbReference>
<accession>A0A0K0NPT1</accession>
<reference evidence="2" key="1">
    <citation type="journal article" date="2015" name="Antimicrob. Agents Chemother.">
        <title>Characterization of an Enterobacter cloacae Strain Producing both KPC and NDM Carbapenemases by Whole-Genome Sequencing.</title>
        <authorList>
            <person name="Wu W."/>
            <person name="Feng Y."/>
            <person name="Carattoli A."/>
            <person name="Zong Z."/>
        </authorList>
    </citation>
    <scope>NUCLEOTIDE SEQUENCE</scope>
    <source>
        <strain evidence="2">WCHECl-14653</strain>
        <plasmid evidence="2">pKPC2-EC14653</plasmid>
    </source>
</reference>
<evidence type="ECO:0000256" key="1">
    <source>
        <dbReference type="SAM" id="Phobius"/>
    </source>
</evidence>
<dbReference type="AlphaFoldDB" id="A0A0K0NPT1"/>
<evidence type="ECO:0008006" key="3">
    <source>
        <dbReference type="Google" id="ProtNLM"/>
    </source>
</evidence>
<dbReference type="RefSeq" id="WP_202395549.1">
    <property type="nucleotide sequence ID" value="NZ_JAWNJM010000050.1"/>
</dbReference>
<name>A0A0K0NPT1_ENTCL</name>
<geneLocation type="plasmid" evidence="2">
    <name>pKPC2-EC14653</name>
</geneLocation>
<feature type="transmembrane region" description="Helical" evidence="1">
    <location>
        <begin position="44"/>
        <end position="64"/>
    </location>
</feature>
<sequence length="230" mass="25542">MATSESARSVDTHELMPSDFYPHPSEGGAYSSSQQSVPTFVDDYVVYFGGAFVIVFFVLIILFLSRKNTSLHTKSKRDALPVNPDKKPEGWSQPEYFQLSLCVEGPADADDSVFSSLASRVVREAENLYIPGVNRRDSSDGEFAWSVQTKFPSDKLCGSWLSPGTGWFERPDIIERPVKWLCVCLQYTAETSPSALHSLVDEAGRQVAKSYLKGGHCHGSEGYTFCIRSF</sequence>
<proteinExistence type="predicted"/>
<organism evidence="2">
    <name type="scientific">Enterobacter cloacae</name>
    <dbReference type="NCBI Taxonomy" id="550"/>
    <lineage>
        <taxon>Bacteria</taxon>
        <taxon>Pseudomonadati</taxon>
        <taxon>Pseudomonadota</taxon>
        <taxon>Gammaproteobacteria</taxon>
        <taxon>Enterobacterales</taxon>
        <taxon>Enterobacteriaceae</taxon>
        <taxon>Enterobacter</taxon>
        <taxon>Enterobacter cloacae complex</taxon>
    </lineage>
</organism>
<evidence type="ECO:0000313" key="2">
    <source>
        <dbReference type="EMBL" id="AKN19697.1"/>
    </source>
</evidence>
<keyword evidence="1" id="KW-0472">Membrane</keyword>
<keyword evidence="2" id="KW-0614">Plasmid</keyword>
<protein>
    <recommendedName>
        <fullName evidence="3">Transmembrane protein</fullName>
    </recommendedName>
</protein>
<keyword evidence="1" id="KW-0812">Transmembrane</keyword>
<gene>
    <name evidence="2" type="ORF">pKPC2_EC14653_00094</name>
</gene>
<keyword evidence="1" id="KW-1133">Transmembrane helix</keyword>